<dbReference type="Gene3D" id="3.50.50.60">
    <property type="entry name" value="FAD/NAD(P)-binding domain"/>
    <property type="match status" value="1"/>
</dbReference>
<dbReference type="Proteomes" id="UP001597233">
    <property type="component" value="Unassembled WGS sequence"/>
</dbReference>
<evidence type="ECO:0000313" key="2">
    <source>
        <dbReference type="EMBL" id="MFD1885501.1"/>
    </source>
</evidence>
<organism evidence="2 3">
    <name type="scientific">Paenibacillus wenxiniae</name>
    <dbReference type="NCBI Taxonomy" id="1636843"/>
    <lineage>
        <taxon>Bacteria</taxon>
        <taxon>Bacillati</taxon>
        <taxon>Bacillota</taxon>
        <taxon>Bacilli</taxon>
        <taxon>Bacillales</taxon>
        <taxon>Paenibacillaceae</taxon>
        <taxon>Paenibacillus</taxon>
    </lineage>
</organism>
<dbReference type="Pfam" id="PF01494">
    <property type="entry name" value="FAD_binding_3"/>
    <property type="match status" value="1"/>
</dbReference>
<evidence type="ECO:0000259" key="1">
    <source>
        <dbReference type="Pfam" id="PF01494"/>
    </source>
</evidence>
<dbReference type="EMBL" id="JBHUEH010000011">
    <property type="protein sequence ID" value="MFD1885501.1"/>
    <property type="molecule type" value="Genomic_DNA"/>
</dbReference>
<protein>
    <submittedName>
        <fullName evidence="2">FAD-dependent monooxygenase</fullName>
    </submittedName>
</protein>
<name>A0ABW4RGQ9_9BACL</name>
<accession>A0ABW4RGQ9</accession>
<keyword evidence="2" id="KW-0503">Monooxygenase</keyword>
<sequence length="410" mass="45134">MNVHKALISGASIAGLSTAFWLSKAGWEVTMIERARAFRDGGQNVDVRGIAREVLQKMGLEDQVRQQTTTEEGTAFVNEKGQVVGAFPVEGSDGMTAELEILRGDLARVVIEALPPHVHIRYGDWIEQVSNHADHVDVQLHSGQTETYDLLIIAEGIRSRTRDQVFGDRVSRNELGLNIAYGTIERETGDDRWWRWYTATGGRQISLRPDNQGTIRAMLAFKDDKHNLASLPHEQALAELKVIFAGAGWQDKRVIEGFATSKDVYFDYLTQIKMSTYSEGSVCVTGDAAWCVTPIGGGGSSLALIGGYVLAAFLSQQDSNESASISNGLDQYEQWMRPMVDKAQSLPPGTPDLFYPQTKVGVGTMQTFIRIASFGPFRKLASRIGHVARTKQELPEIRMAQTATTPQASL</sequence>
<keyword evidence="3" id="KW-1185">Reference proteome</keyword>
<dbReference type="PANTHER" id="PTHR46865">
    <property type="entry name" value="OXIDOREDUCTASE-RELATED"/>
    <property type="match status" value="1"/>
</dbReference>
<reference evidence="3" key="1">
    <citation type="journal article" date="2019" name="Int. J. Syst. Evol. Microbiol.">
        <title>The Global Catalogue of Microorganisms (GCM) 10K type strain sequencing project: providing services to taxonomists for standard genome sequencing and annotation.</title>
        <authorList>
            <consortium name="The Broad Institute Genomics Platform"/>
            <consortium name="The Broad Institute Genome Sequencing Center for Infectious Disease"/>
            <person name="Wu L."/>
            <person name="Ma J."/>
        </authorList>
    </citation>
    <scope>NUCLEOTIDE SEQUENCE [LARGE SCALE GENOMIC DNA]</scope>
    <source>
        <strain evidence="3">CCUG 54950</strain>
    </source>
</reference>
<dbReference type="InterPro" id="IPR002938">
    <property type="entry name" value="FAD-bd"/>
</dbReference>
<dbReference type="InterPro" id="IPR051704">
    <property type="entry name" value="FAD_aromatic-hydroxylase"/>
</dbReference>
<proteinExistence type="predicted"/>
<dbReference type="PANTHER" id="PTHR46865:SF2">
    <property type="entry name" value="MONOOXYGENASE"/>
    <property type="match status" value="1"/>
</dbReference>
<gene>
    <name evidence="2" type="ORF">ACFSC9_08160</name>
</gene>
<keyword evidence="2" id="KW-0560">Oxidoreductase</keyword>
<comment type="caution">
    <text evidence="2">The sequence shown here is derived from an EMBL/GenBank/DDBJ whole genome shotgun (WGS) entry which is preliminary data.</text>
</comment>
<evidence type="ECO:0000313" key="3">
    <source>
        <dbReference type="Proteomes" id="UP001597233"/>
    </source>
</evidence>
<feature type="domain" description="FAD-binding" evidence="1">
    <location>
        <begin position="6"/>
        <end position="342"/>
    </location>
</feature>
<dbReference type="RefSeq" id="WP_347325770.1">
    <property type="nucleotide sequence ID" value="NZ_JBCGUH010000007.1"/>
</dbReference>
<dbReference type="GO" id="GO:0004497">
    <property type="term" value="F:monooxygenase activity"/>
    <property type="evidence" value="ECO:0007669"/>
    <property type="project" value="UniProtKB-KW"/>
</dbReference>
<dbReference type="PRINTS" id="PR00420">
    <property type="entry name" value="RNGMNOXGNASE"/>
</dbReference>
<dbReference type="SUPFAM" id="SSF51905">
    <property type="entry name" value="FAD/NAD(P)-binding domain"/>
    <property type="match status" value="1"/>
</dbReference>
<dbReference type="Gene3D" id="3.30.9.10">
    <property type="entry name" value="D-Amino Acid Oxidase, subunit A, domain 2"/>
    <property type="match status" value="1"/>
</dbReference>
<dbReference type="InterPro" id="IPR036188">
    <property type="entry name" value="FAD/NAD-bd_sf"/>
</dbReference>